<feature type="region of interest" description="Disordered" evidence="11">
    <location>
        <begin position="444"/>
        <end position="506"/>
    </location>
</feature>
<feature type="region of interest" description="Disordered" evidence="11">
    <location>
        <begin position="383"/>
        <end position="404"/>
    </location>
</feature>
<reference evidence="13 14" key="1">
    <citation type="submission" date="2016-06" db="EMBL/GenBank/DDBJ databases">
        <title>Evolution of pathogenesis and genome organization in the Tremellales.</title>
        <authorList>
            <person name="Cuomo C."/>
            <person name="Litvintseva A."/>
            <person name="Heitman J."/>
            <person name="Chen Y."/>
            <person name="Sun S."/>
            <person name="Springer D."/>
            <person name="Dromer F."/>
            <person name="Young S."/>
            <person name="Zeng Q."/>
            <person name="Chapman S."/>
            <person name="Gujja S."/>
            <person name="Saif S."/>
            <person name="Birren B."/>
        </authorList>
    </citation>
    <scope>NUCLEOTIDE SEQUENCE [LARGE SCALE GENOMIC DNA]</scope>
    <source>
        <strain evidence="13 14">CBS 6039</strain>
    </source>
</reference>
<gene>
    <name evidence="13" type="ORF">L202_05146</name>
</gene>
<dbReference type="Pfam" id="PF25376">
    <property type="entry name" value="Pre-PUA_NSUN2"/>
    <property type="match status" value="1"/>
</dbReference>
<dbReference type="EMBL" id="AWGJ01000007">
    <property type="protein sequence ID" value="ODN78069.1"/>
    <property type="molecule type" value="Genomic_DNA"/>
</dbReference>
<evidence type="ECO:0000313" key="13">
    <source>
        <dbReference type="EMBL" id="ODN78069.1"/>
    </source>
</evidence>
<comment type="subcellular location">
    <subcellularLocation>
        <location evidence="1">Nucleus</location>
    </subcellularLocation>
</comment>
<feature type="compositionally biased region" description="Basic and acidic residues" evidence="11">
    <location>
        <begin position="462"/>
        <end position="471"/>
    </location>
</feature>
<dbReference type="PANTHER" id="PTHR22808">
    <property type="entry name" value="NCL1 YEAST -RELATED NOL1/NOP2/FMU SUN DOMAIN-CONTAINING"/>
    <property type="match status" value="1"/>
</dbReference>
<dbReference type="GO" id="GO:0016428">
    <property type="term" value="F:tRNA (cytidine-5-)-methyltransferase activity"/>
    <property type="evidence" value="ECO:0007669"/>
    <property type="project" value="InterPro"/>
</dbReference>
<dbReference type="Gene3D" id="3.40.50.150">
    <property type="entry name" value="Vaccinia Virus protein VP39"/>
    <property type="match status" value="1"/>
</dbReference>
<protein>
    <recommendedName>
        <fullName evidence="12">SAM-dependent MTase RsmB/NOP-type domain-containing protein</fullName>
    </recommendedName>
</protein>
<evidence type="ECO:0000256" key="10">
    <source>
        <dbReference type="PROSITE-ProRule" id="PRU01023"/>
    </source>
</evidence>
<dbReference type="SUPFAM" id="SSF53335">
    <property type="entry name" value="S-adenosyl-L-methionine-dependent methyltransferases"/>
    <property type="match status" value="1"/>
</dbReference>
<feature type="binding site" evidence="10">
    <location>
        <position position="239"/>
    </location>
    <ligand>
        <name>S-adenosyl-L-methionine</name>
        <dbReference type="ChEBI" id="CHEBI:59789"/>
    </ligand>
</feature>
<feature type="active site" description="Nucleophile" evidence="10">
    <location>
        <position position="315"/>
    </location>
</feature>
<keyword evidence="5 10" id="KW-0808">Transferase</keyword>
<evidence type="ECO:0000256" key="7">
    <source>
        <dbReference type="ARBA" id="ARBA00022694"/>
    </source>
</evidence>
<evidence type="ECO:0000256" key="6">
    <source>
        <dbReference type="ARBA" id="ARBA00022691"/>
    </source>
</evidence>
<keyword evidence="6 10" id="KW-0949">S-adenosyl-L-methionine</keyword>
<dbReference type="OrthoDB" id="6093671at2759"/>
<comment type="similarity">
    <text evidence="2 10">Belongs to the class I-like SAM-binding methyltransferase superfamily. RsmB/NOP family.</text>
</comment>
<evidence type="ECO:0000256" key="8">
    <source>
        <dbReference type="ARBA" id="ARBA00022884"/>
    </source>
</evidence>
<keyword evidence="9" id="KW-0539">Nucleus</keyword>
<proteinExistence type="inferred from homology"/>
<accession>A0A1E3HNY3</accession>
<dbReference type="Pfam" id="PF01189">
    <property type="entry name" value="Methyltr_RsmB-F"/>
    <property type="match status" value="1"/>
</dbReference>
<feature type="compositionally biased region" description="Basic residues" evidence="11">
    <location>
        <begin position="1"/>
        <end position="12"/>
    </location>
</feature>
<evidence type="ECO:0000259" key="12">
    <source>
        <dbReference type="PROSITE" id="PS51686"/>
    </source>
</evidence>
<feature type="compositionally biased region" description="Basic and acidic residues" evidence="11">
    <location>
        <begin position="383"/>
        <end position="396"/>
    </location>
</feature>
<keyword evidence="3" id="KW-0820">tRNA-binding</keyword>
<feature type="compositionally biased region" description="Basic and acidic residues" evidence="11">
    <location>
        <begin position="490"/>
        <end position="506"/>
    </location>
</feature>
<dbReference type="GO" id="GO:0005737">
    <property type="term" value="C:cytoplasm"/>
    <property type="evidence" value="ECO:0007669"/>
    <property type="project" value="TreeGrafter"/>
</dbReference>
<dbReference type="GeneID" id="30156455"/>
<feature type="binding site" evidence="10">
    <location>
        <begin position="183"/>
        <end position="189"/>
    </location>
    <ligand>
        <name>S-adenosyl-L-methionine</name>
        <dbReference type="ChEBI" id="CHEBI:59789"/>
    </ligand>
</feature>
<feature type="region of interest" description="Disordered" evidence="11">
    <location>
        <begin position="1"/>
        <end position="35"/>
    </location>
</feature>
<feature type="compositionally biased region" description="Low complexity" evidence="11">
    <location>
        <begin position="473"/>
        <end position="488"/>
    </location>
</feature>
<evidence type="ECO:0000256" key="9">
    <source>
        <dbReference type="ARBA" id="ARBA00023242"/>
    </source>
</evidence>
<evidence type="ECO:0000256" key="4">
    <source>
        <dbReference type="ARBA" id="ARBA00022603"/>
    </source>
</evidence>
<dbReference type="InterPro" id="IPR023267">
    <property type="entry name" value="RCMT"/>
</dbReference>
<keyword evidence="4 10" id="KW-0489">Methyltransferase</keyword>
<dbReference type="PRINTS" id="PR02011">
    <property type="entry name" value="RCMTNCL1"/>
</dbReference>
<dbReference type="PROSITE" id="PS01153">
    <property type="entry name" value="NOL1_NOP2_SUN"/>
    <property type="match status" value="1"/>
</dbReference>
<dbReference type="GO" id="GO:0030488">
    <property type="term" value="P:tRNA methylation"/>
    <property type="evidence" value="ECO:0007669"/>
    <property type="project" value="TreeGrafter"/>
</dbReference>
<evidence type="ECO:0000256" key="3">
    <source>
        <dbReference type="ARBA" id="ARBA00022555"/>
    </source>
</evidence>
<name>A0A1E3HNY3_9TREE</name>
<dbReference type="GO" id="GO:0000049">
    <property type="term" value="F:tRNA binding"/>
    <property type="evidence" value="ECO:0007669"/>
    <property type="project" value="UniProtKB-KW"/>
</dbReference>
<dbReference type="InterPro" id="IPR057285">
    <property type="entry name" value="Pre-PUA_NSUN2"/>
</dbReference>
<comment type="caution">
    <text evidence="13">The sequence shown here is derived from an EMBL/GenBank/DDBJ whole genome shotgun (WGS) entry which is preliminary data.</text>
</comment>
<dbReference type="InterPro" id="IPR049560">
    <property type="entry name" value="MeTrfase_RsmB-F_NOP2_cat"/>
</dbReference>
<keyword evidence="14" id="KW-1185">Reference proteome</keyword>
<dbReference type="PROSITE" id="PS51686">
    <property type="entry name" value="SAM_MT_RSMB_NOP"/>
    <property type="match status" value="1"/>
</dbReference>
<evidence type="ECO:0000256" key="1">
    <source>
        <dbReference type="ARBA" id="ARBA00004123"/>
    </source>
</evidence>
<dbReference type="PANTHER" id="PTHR22808:SF1">
    <property type="entry name" value="RNA CYTOSINE-C(5)-METHYLTRANSFERASE NSUN2-RELATED"/>
    <property type="match status" value="1"/>
</dbReference>
<evidence type="ECO:0000313" key="14">
    <source>
        <dbReference type="Proteomes" id="UP000094065"/>
    </source>
</evidence>
<dbReference type="Proteomes" id="UP000094065">
    <property type="component" value="Unassembled WGS sequence"/>
</dbReference>
<feature type="domain" description="SAM-dependent MTase RsmB/NOP-type" evidence="12">
    <location>
        <begin position="65"/>
        <end position="437"/>
    </location>
</feature>
<feature type="binding site" evidence="10">
    <location>
        <position position="212"/>
    </location>
    <ligand>
        <name>S-adenosyl-L-methionine</name>
        <dbReference type="ChEBI" id="CHEBI:59789"/>
    </ligand>
</feature>
<dbReference type="InterPro" id="IPR001678">
    <property type="entry name" value="MeTrfase_RsmB-F_NOP2_dom"/>
</dbReference>
<dbReference type="InterPro" id="IPR018314">
    <property type="entry name" value="RsmB/NOL1/NOP2-like_CS"/>
</dbReference>
<dbReference type="Pfam" id="PF25378">
    <property type="entry name" value="PUA_NSUN2"/>
    <property type="match status" value="1"/>
</dbReference>
<sequence length="768" mass="84745">MGRPRGGKKNGRGGRGGSKAGHRDDPSNSGRGDWVNLTSAEKSNKAFEAYYQEMNIMTPEEWPQFMETVKQELPLTFRVTGSRAHAETINDIIKTVYVPKMHNVEFEGTVYDPPAQISWYPAGLGWTVSAPKRVVRKTEPFKNFQRFLVGETEVGNLSRQEAVSMIPPLFLDVESHHHCLDMCAAPGSKTAQIIEALNPHHTTSTGLLIANDSDYKRTHMLVHQTGRMPSKGLMVTNFDASIFPQIKLGDNQKLLFDRILADVPCSGDGTMRKNIEIWSKWGVADGNSLHPLQLRILERAMALLKPGGRLVYSTCSLNPAEDESVLCAALNNNPSFSLVDVSSQLPELKRRPGMNKWKVATQPGGKDGELVWYETFEGYKEALESGKEKERGEKGKTLPKSLWPPANVEDIHLERSMRLLPHDQNTGGFFVAVIERAAGAASGSAAASSSLKREASPSLEQADTKRPREDAPVADAPASATAAAAAEPAVEEKKKEAPAKKEKRDVTFKEDPYSYVDPEHEEVKAIITRFQFKDTFPKNHLLVRNEYGTPHRTMYLTNEIVKQILLNNDYTRLRIISAGVKSFTRQDSKESKNTDISCKWRPPVDGVLELLPHLGDGILVRATLDELRNLLVDHYPAIDRFRPEWKAEIEGRDSGAGVVVFEPGTVEADEERKLPGGELRLPLYLPIWKAKISMSLMIDKREKSILSLRTFGEDICKPPPVYPAPAASTSTDNATATDAAAVEEVKEGGDVQVAGAVGIALAAEGEAQ</sequence>
<evidence type="ECO:0000256" key="11">
    <source>
        <dbReference type="SAM" id="MobiDB-lite"/>
    </source>
</evidence>
<dbReference type="STRING" id="1295533.A0A1E3HNY3"/>
<dbReference type="PRINTS" id="PR02008">
    <property type="entry name" value="RCMTFAMILY"/>
</dbReference>
<dbReference type="InterPro" id="IPR057286">
    <property type="entry name" value="PUA_NSUN2"/>
</dbReference>
<keyword evidence="7" id="KW-0819">tRNA processing</keyword>
<dbReference type="RefSeq" id="XP_018993305.1">
    <property type="nucleotide sequence ID" value="XM_019139362.1"/>
</dbReference>
<dbReference type="InterPro" id="IPR023270">
    <property type="entry name" value="RCMT_NCL1"/>
</dbReference>
<evidence type="ECO:0000256" key="2">
    <source>
        <dbReference type="ARBA" id="ARBA00007494"/>
    </source>
</evidence>
<dbReference type="AlphaFoldDB" id="A0A1E3HNY3"/>
<keyword evidence="8 10" id="KW-0694">RNA-binding</keyword>
<evidence type="ECO:0000256" key="5">
    <source>
        <dbReference type="ARBA" id="ARBA00022679"/>
    </source>
</evidence>
<dbReference type="GO" id="GO:0005634">
    <property type="term" value="C:nucleus"/>
    <property type="evidence" value="ECO:0007669"/>
    <property type="project" value="UniProtKB-SubCell"/>
</dbReference>
<organism evidence="13 14">
    <name type="scientific">Cryptococcus amylolentus CBS 6039</name>
    <dbReference type="NCBI Taxonomy" id="1295533"/>
    <lineage>
        <taxon>Eukaryota</taxon>
        <taxon>Fungi</taxon>
        <taxon>Dikarya</taxon>
        <taxon>Basidiomycota</taxon>
        <taxon>Agaricomycotina</taxon>
        <taxon>Tremellomycetes</taxon>
        <taxon>Tremellales</taxon>
        <taxon>Cryptococcaceae</taxon>
        <taxon>Cryptococcus</taxon>
    </lineage>
</organism>
<dbReference type="InterPro" id="IPR029063">
    <property type="entry name" value="SAM-dependent_MTases_sf"/>
</dbReference>
<feature type="binding site" evidence="10">
    <location>
        <position position="262"/>
    </location>
    <ligand>
        <name>S-adenosyl-L-methionine</name>
        <dbReference type="ChEBI" id="CHEBI:59789"/>
    </ligand>
</feature>